<sequence length="276" mass="30086">MATPKVALVTGSNKGIGLAVVRAMCKQFPGDVFLTARDVGRGTAAVENLKAEGLKPFFHQLDITDPQSVRAARDYFQENYGGVDVLVNNAAIAFKMADTTPFGIQAEVTLRTNFFATRDMCHVFLPIIKPGGRVVNVSSVMGSIALSRCSPELQARFRSDDITEDELVGLMERFVKEAQEDVHSQRGWPSTAYGVSKTGLTVLSRIHARRLRQERPQDKILLNACCPGWVRTDMAGPSATKSPDEGAITPVYLSLLPPGADAPHGQFVSEKTIQPW</sequence>
<dbReference type="PRINTS" id="PR00080">
    <property type="entry name" value="SDRFAMILY"/>
</dbReference>
<comment type="similarity">
    <text evidence="1 5">Belongs to the short-chain dehydrogenases/reductases (SDR) family.</text>
</comment>
<evidence type="ECO:0000313" key="7">
    <source>
        <dbReference type="Proteomes" id="UP001591681"/>
    </source>
</evidence>
<gene>
    <name evidence="6" type="ORF">ACEWY4_016315</name>
</gene>
<keyword evidence="2" id="KW-0521">NADP</keyword>
<reference evidence="6 7" key="1">
    <citation type="submission" date="2024-09" db="EMBL/GenBank/DDBJ databases">
        <title>A chromosome-level genome assembly of Gray's grenadier anchovy, Coilia grayii.</title>
        <authorList>
            <person name="Fu Z."/>
        </authorList>
    </citation>
    <scope>NUCLEOTIDE SEQUENCE [LARGE SCALE GENOMIC DNA]</scope>
    <source>
        <strain evidence="6">G4</strain>
        <tissue evidence="6">Muscle</tissue>
    </source>
</reference>
<dbReference type="EC" id="1.1.1.184" evidence="4"/>
<dbReference type="CDD" id="cd05324">
    <property type="entry name" value="carb_red_PTCR-like_SDR_c"/>
    <property type="match status" value="1"/>
</dbReference>
<organism evidence="6 7">
    <name type="scientific">Coilia grayii</name>
    <name type="common">Gray's grenadier anchovy</name>
    <dbReference type="NCBI Taxonomy" id="363190"/>
    <lineage>
        <taxon>Eukaryota</taxon>
        <taxon>Metazoa</taxon>
        <taxon>Chordata</taxon>
        <taxon>Craniata</taxon>
        <taxon>Vertebrata</taxon>
        <taxon>Euteleostomi</taxon>
        <taxon>Actinopterygii</taxon>
        <taxon>Neopterygii</taxon>
        <taxon>Teleostei</taxon>
        <taxon>Clupei</taxon>
        <taxon>Clupeiformes</taxon>
        <taxon>Clupeoidei</taxon>
        <taxon>Engraulidae</taxon>
        <taxon>Coilinae</taxon>
        <taxon>Coilia</taxon>
    </lineage>
</organism>
<accession>A0ABD1JK34</accession>
<dbReference type="InterPro" id="IPR002347">
    <property type="entry name" value="SDR_fam"/>
</dbReference>
<dbReference type="PRINTS" id="PR00081">
    <property type="entry name" value="GDHRDH"/>
</dbReference>
<dbReference type="InterPro" id="IPR036291">
    <property type="entry name" value="NAD(P)-bd_dom_sf"/>
</dbReference>
<keyword evidence="7" id="KW-1185">Reference proteome</keyword>
<evidence type="ECO:0000256" key="2">
    <source>
        <dbReference type="ARBA" id="ARBA00022857"/>
    </source>
</evidence>
<dbReference type="Pfam" id="PF00106">
    <property type="entry name" value="adh_short"/>
    <property type="match status" value="1"/>
</dbReference>
<dbReference type="Proteomes" id="UP001591681">
    <property type="component" value="Unassembled WGS sequence"/>
</dbReference>
<evidence type="ECO:0000256" key="1">
    <source>
        <dbReference type="ARBA" id="ARBA00006484"/>
    </source>
</evidence>
<keyword evidence="3" id="KW-0560">Oxidoreductase</keyword>
<dbReference type="Gene3D" id="3.40.50.720">
    <property type="entry name" value="NAD(P)-binding Rossmann-like Domain"/>
    <property type="match status" value="1"/>
</dbReference>
<dbReference type="PANTHER" id="PTHR43963:SF4">
    <property type="entry name" value="CARBONYL REDUCTASE (NADPH)"/>
    <property type="match status" value="1"/>
</dbReference>
<evidence type="ECO:0000256" key="4">
    <source>
        <dbReference type="ARBA" id="ARBA00026118"/>
    </source>
</evidence>
<dbReference type="InterPro" id="IPR045313">
    <property type="entry name" value="CBR1-like"/>
</dbReference>
<dbReference type="SUPFAM" id="SSF51735">
    <property type="entry name" value="NAD(P)-binding Rossmann-fold domains"/>
    <property type="match status" value="1"/>
</dbReference>
<evidence type="ECO:0000256" key="5">
    <source>
        <dbReference type="RuleBase" id="RU000363"/>
    </source>
</evidence>
<dbReference type="GO" id="GO:0004090">
    <property type="term" value="F:carbonyl reductase (NADPH) activity"/>
    <property type="evidence" value="ECO:0007669"/>
    <property type="project" value="UniProtKB-EC"/>
</dbReference>
<comment type="caution">
    <text evidence="6">The sequence shown here is derived from an EMBL/GenBank/DDBJ whole genome shotgun (WGS) entry which is preliminary data.</text>
</comment>
<dbReference type="PANTHER" id="PTHR43963">
    <property type="entry name" value="CARBONYL REDUCTASE 1-RELATED"/>
    <property type="match status" value="1"/>
</dbReference>
<dbReference type="EMBL" id="JBHFQA010000014">
    <property type="protein sequence ID" value="KAL2087487.1"/>
    <property type="molecule type" value="Genomic_DNA"/>
</dbReference>
<evidence type="ECO:0000313" key="6">
    <source>
        <dbReference type="EMBL" id="KAL2087487.1"/>
    </source>
</evidence>
<evidence type="ECO:0000256" key="3">
    <source>
        <dbReference type="ARBA" id="ARBA00023002"/>
    </source>
</evidence>
<proteinExistence type="inferred from homology"/>
<dbReference type="AlphaFoldDB" id="A0ABD1JK34"/>
<protein>
    <recommendedName>
        <fullName evidence="4">carbonyl reductase (NADPH)</fullName>
        <ecNumber evidence="4">1.1.1.184</ecNumber>
    </recommendedName>
</protein>
<name>A0ABD1JK34_9TELE</name>